<evidence type="ECO:0000256" key="12">
    <source>
        <dbReference type="ARBA" id="ARBA00024574"/>
    </source>
</evidence>
<evidence type="ECO:0000256" key="5">
    <source>
        <dbReference type="ARBA" id="ARBA00022651"/>
    </source>
</evidence>
<keyword evidence="6" id="KW-0732">Signal</keyword>
<evidence type="ECO:0000256" key="4">
    <source>
        <dbReference type="ARBA" id="ARBA00022525"/>
    </source>
</evidence>
<dbReference type="Pfam" id="PF14310">
    <property type="entry name" value="Fn3-like"/>
    <property type="match status" value="1"/>
</dbReference>
<dbReference type="PANTHER" id="PTHR42721:SF13">
    <property type="entry name" value="EXO-1,4-BETA-XYLOSIDASE XLND"/>
    <property type="match status" value="1"/>
</dbReference>
<dbReference type="Proteomes" id="UP000191672">
    <property type="component" value="Unassembled WGS sequence"/>
</dbReference>
<dbReference type="EC" id="3.2.1.37" evidence="14"/>
<keyword evidence="11" id="KW-0624">Polysaccharide degradation</keyword>
<gene>
    <name evidence="20" type="ORF">PENANT_c022G05545</name>
</gene>
<dbReference type="UniPathway" id="UPA00114"/>
<name>A0A1V6Q0R0_9EURO</name>
<evidence type="ECO:0000259" key="19">
    <source>
        <dbReference type="SMART" id="SM01217"/>
    </source>
</evidence>
<evidence type="ECO:0000256" key="6">
    <source>
        <dbReference type="ARBA" id="ARBA00022729"/>
    </source>
</evidence>
<keyword evidence="21" id="KW-1185">Reference proteome</keyword>
<dbReference type="FunFam" id="2.60.40.10:FF:001420">
    <property type="entry name" value="Exo-1,4-beta-xylosidase xlnD"/>
    <property type="match status" value="1"/>
</dbReference>
<proteinExistence type="inferred from homology"/>
<keyword evidence="8" id="KW-0325">Glycoprotein</keyword>
<dbReference type="GO" id="GO:0009044">
    <property type="term" value="F:xylan 1,4-beta-xylosidase activity"/>
    <property type="evidence" value="ECO:0007669"/>
    <property type="project" value="UniProtKB-EC"/>
</dbReference>
<protein>
    <recommendedName>
        <fullName evidence="14">xylan 1,4-beta-xylosidase</fullName>
        <ecNumber evidence="14">3.2.1.37</ecNumber>
    </recommendedName>
    <alternativeName>
        <fullName evidence="17">1,4-beta-D-xylan xylohydrolase xlnD</fullName>
    </alternativeName>
    <alternativeName>
        <fullName evidence="18">Beta-xylosidase A</fullName>
    </alternativeName>
    <alternativeName>
        <fullName evidence="16">Beta-xylosidase xlnD</fullName>
    </alternativeName>
    <alternativeName>
        <fullName evidence="15">Xylobiase xlnD</fullName>
    </alternativeName>
</protein>
<dbReference type="Pfam" id="PF01915">
    <property type="entry name" value="Glyco_hydro_3_C"/>
    <property type="match status" value="1"/>
</dbReference>
<organism evidence="20 21">
    <name type="scientific">Penicillium antarcticum</name>
    <dbReference type="NCBI Taxonomy" id="416450"/>
    <lineage>
        <taxon>Eukaryota</taxon>
        <taxon>Fungi</taxon>
        <taxon>Dikarya</taxon>
        <taxon>Ascomycota</taxon>
        <taxon>Pezizomycotina</taxon>
        <taxon>Eurotiomycetes</taxon>
        <taxon>Eurotiomycetidae</taxon>
        <taxon>Eurotiales</taxon>
        <taxon>Aspergillaceae</taxon>
        <taxon>Penicillium</taxon>
    </lineage>
</organism>
<evidence type="ECO:0000256" key="17">
    <source>
        <dbReference type="ARBA" id="ARBA00041684"/>
    </source>
</evidence>
<evidence type="ECO:0000313" key="20">
    <source>
        <dbReference type="EMBL" id="OQD82286.1"/>
    </source>
</evidence>
<dbReference type="InterPro" id="IPR013783">
    <property type="entry name" value="Ig-like_fold"/>
</dbReference>
<keyword evidence="5" id="KW-0858">Xylan degradation</keyword>
<dbReference type="SUPFAM" id="SSF52279">
    <property type="entry name" value="Beta-D-glucan exohydrolase, C-terminal domain"/>
    <property type="match status" value="1"/>
</dbReference>
<feature type="domain" description="Fibronectin type III-like" evidence="19">
    <location>
        <begin position="728"/>
        <end position="798"/>
    </location>
</feature>
<evidence type="ECO:0000256" key="15">
    <source>
        <dbReference type="ARBA" id="ARBA00041508"/>
    </source>
</evidence>
<reference evidence="21" key="1">
    <citation type="journal article" date="2017" name="Nat. Microbiol.">
        <title>Global analysis of biosynthetic gene clusters reveals vast potential of secondary metabolite production in Penicillium species.</title>
        <authorList>
            <person name="Nielsen J.C."/>
            <person name="Grijseels S."/>
            <person name="Prigent S."/>
            <person name="Ji B."/>
            <person name="Dainat J."/>
            <person name="Nielsen K.F."/>
            <person name="Frisvad J.C."/>
            <person name="Workman M."/>
            <person name="Nielsen J."/>
        </authorList>
    </citation>
    <scope>NUCLEOTIDE SEQUENCE [LARGE SCALE GENOMIC DNA]</scope>
    <source>
        <strain evidence="21">IBT 31811</strain>
    </source>
</reference>
<evidence type="ECO:0000256" key="7">
    <source>
        <dbReference type="ARBA" id="ARBA00022801"/>
    </source>
</evidence>
<dbReference type="InterPro" id="IPR036962">
    <property type="entry name" value="Glyco_hydro_3_N_sf"/>
</dbReference>
<evidence type="ECO:0000313" key="21">
    <source>
        <dbReference type="Proteomes" id="UP000191672"/>
    </source>
</evidence>
<keyword evidence="10" id="KW-0326">Glycosidase</keyword>
<dbReference type="InterPro" id="IPR002772">
    <property type="entry name" value="Glyco_hydro_3_C"/>
</dbReference>
<dbReference type="EMBL" id="MDYN01000022">
    <property type="protein sequence ID" value="OQD82286.1"/>
    <property type="molecule type" value="Genomic_DNA"/>
</dbReference>
<dbReference type="Pfam" id="PF00933">
    <property type="entry name" value="Glyco_hydro_3"/>
    <property type="match status" value="1"/>
</dbReference>
<dbReference type="InterPro" id="IPR001764">
    <property type="entry name" value="Glyco_hydro_3_N"/>
</dbReference>
<evidence type="ECO:0000256" key="16">
    <source>
        <dbReference type="ARBA" id="ARBA00041545"/>
    </source>
</evidence>
<comment type="similarity">
    <text evidence="3">Belongs to the glycosyl hydrolase 3 family.</text>
</comment>
<comment type="catalytic activity">
    <reaction evidence="12">
        <text>Hydrolysis of (1-&gt;4)-beta-D-xylans, to remove successive D-xylose residues from the non-reducing termini.</text>
        <dbReference type="EC" id="3.2.1.37"/>
    </reaction>
</comment>
<comment type="caution">
    <text evidence="20">The sequence shown here is derived from an EMBL/GenBank/DDBJ whole genome shotgun (WGS) entry which is preliminary data.</text>
</comment>
<comment type="subcellular location">
    <subcellularLocation>
        <location evidence="1">Secreted</location>
    </subcellularLocation>
</comment>
<dbReference type="AlphaFoldDB" id="A0A1V6Q0R0"/>
<dbReference type="InterPro" id="IPR036881">
    <property type="entry name" value="Glyco_hydro_3_C_sf"/>
</dbReference>
<dbReference type="STRING" id="416450.A0A1V6Q0R0"/>
<dbReference type="Gene3D" id="3.40.50.1700">
    <property type="entry name" value="Glycoside hydrolase family 3 C-terminal domain"/>
    <property type="match status" value="1"/>
</dbReference>
<evidence type="ECO:0000256" key="2">
    <source>
        <dbReference type="ARBA" id="ARBA00004851"/>
    </source>
</evidence>
<evidence type="ECO:0000256" key="18">
    <source>
        <dbReference type="ARBA" id="ARBA00042744"/>
    </source>
</evidence>
<evidence type="ECO:0000256" key="10">
    <source>
        <dbReference type="ARBA" id="ARBA00023295"/>
    </source>
</evidence>
<evidence type="ECO:0000256" key="9">
    <source>
        <dbReference type="ARBA" id="ARBA00023277"/>
    </source>
</evidence>
<comment type="pathway">
    <text evidence="2">Glycan degradation; xylan degradation.</text>
</comment>
<dbReference type="FunFam" id="3.40.50.1700:FF:000007">
    <property type="entry name" value="Exo-1,4-beta-xylosidase xlnD"/>
    <property type="match status" value="1"/>
</dbReference>
<dbReference type="InterPro" id="IPR026891">
    <property type="entry name" value="Fn3-like"/>
</dbReference>
<comment type="function">
    <text evidence="13">Xylan 1,4-beta-xylosidase involved in the hydrolysis of xylan, a major structural heterogeneous polysaccharide found in plant biomass representing the second most abundant polysaccharide in the biosphere, after cellulose.</text>
</comment>
<evidence type="ECO:0000256" key="11">
    <source>
        <dbReference type="ARBA" id="ARBA00023326"/>
    </source>
</evidence>
<dbReference type="SUPFAM" id="SSF51445">
    <property type="entry name" value="(Trans)glycosidases"/>
    <property type="match status" value="1"/>
</dbReference>
<evidence type="ECO:0000256" key="13">
    <source>
        <dbReference type="ARBA" id="ARBA00025331"/>
    </source>
</evidence>
<evidence type="ECO:0000256" key="8">
    <source>
        <dbReference type="ARBA" id="ARBA00023180"/>
    </source>
</evidence>
<evidence type="ECO:0000256" key="1">
    <source>
        <dbReference type="ARBA" id="ARBA00004613"/>
    </source>
</evidence>
<dbReference type="Gene3D" id="3.20.20.300">
    <property type="entry name" value="Glycoside hydrolase, family 3, N-terminal domain"/>
    <property type="match status" value="1"/>
</dbReference>
<keyword evidence="9" id="KW-0119">Carbohydrate metabolism</keyword>
<dbReference type="GO" id="GO:0046556">
    <property type="term" value="F:alpha-L-arabinofuranosidase activity"/>
    <property type="evidence" value="ECO:0007669"/>
    <property type="project" value="TreeGrafter"/>
</dbReference>
<dbReference type="PANTHER" id="PTHR42721">
    <property type="entry name" value="SUGAR HYDROLASE-RELATED"/>
    <property type="match status" value="1"/>
</dbReference>
<dbReference type="GO" id="GO:0045493">
    <property type="term" value="P:xylan catabolic process"/>
    <property type="evidence" value="ECO:0007669"/>
    <property type="project" value="UniProtKB-UniPathway"/>
</dbReference>
<sequence>MWGVYIRLYRHQRHINWFEPAESVQETENITPVLNMKSVLSLLAFAPTALAQAQTSYVDYNKEAQPNLTPQSVATIDLSFPDCSNGPLSKTLVCDCSARPHDRAAALVALFTLEELTNSTGNTIPAVRRLGLPPYQVWSEALHGLDRANFTDSGEYSWATSFPSPILSMAALNRTLIHQIGDIISTQGRALNNVGRYGLDVYAPNINTFRHPVWGRGQETPGEDVLLASAYAYEYITGIQGGVDPEKLKLVATAKHFAGYDIENWGGHSRLGNDMDITQQDLAEYYTPQFVTAVRDARVHSVMSSYNAVNGVPSSVNSFLLQTLLRDTWGFVEDGYVSSDCDAVYNVFNPHEYAGNVSAASADSLRAGTDIDCGTSYQYYFNESIAQGEISRSDIERGVIRLYSNLVSLGYFDGKDSKYRNLDWSDVVKTDALNISYEAAVESIVLLKNDGALPLAKNTSSVALIGPWANLTQGLIGNYFDPAHAPYLTTPLAALQKSSLDVNYAFGTNISSETTDGFGAAIAAAKQSDVIVFAGGIDNTVEAEGMDRMNITWPGNQLDLIKELSQLGKPLIVLQMGGGQVDSSSLKTNKNVNALVWGGYPGQSGGLALLDIITGKRAPAGRLTVTQYPAKYALQFPATNMDLRPGGDNPGQTYKWYTGKPVYEFGHGLFYTKFKASLARSRSTSNGTSFDIGKLLSRSHAGYNVAEQLPFMNYTVGIKNAGRVVSDYTAMAFVNTTAGPSPYPNKWLVGFDRLGSIKPHDSQTLSIPISLDNIARTDEFGDRIVYPGRYELALNNERSAVMSFTLTGNATTIALWPKEEQQISPA</sequence>
<accession>A0A1V6Q0R0</accession>
<dbReference type="SMART" id="SM01217">
    <property type="entry name" value="Fn3_like"/>
    <property type="match status" value="1"/>
</dbReference>
<dbReference type="InterPro" id="IPR044993">
    <property type="entry name" value="BXL"/>
</dbReference>
<keyword evidence="7" id="KW-0378">Hydrolase</keyword>
<dbReference type="Gene3D" id="2.60.40.10">
    <property type="entry name" value="Immunoglobulins"/>
    <property type="match status" value="1"/>
</dbReference>
<evidence type="ECO:0000256" key="3">
    <source>
        <dbReference type="ARBA" id="ARBA00005336"/>
    </source>
</evidence>
<dbReference type="GO" id="GO:0031222">
    <property type="term" value="P:arabinan catabolic process"/>
    <property type="evidence" value="ECO:0007669"/>
    <property type="project" value="TreeGrafter"/>
</dbReference>
<keyword evidence="4" id="KW-0964">Secreted</keyword>
<dbReference type="GO" id="GO:0005576">
    <property type="term" value="C:extracellular region"/>
    <property type="evidence" value="ECO:0007669"/>
    <property type="project" value="UniProtKB-SubCell"/>
</dbReference>
<dbReference type="InterPro" id="IPR017853">
    <property type="entry name" value="GH"/>
</dbReference>
<evidence type="ECO:0000256" key="14">
    <source>
        <dbReference type="ARBA" id="ARBA00026107"/>
    </source>
</evidence>